<dbReference type="Proteomes" id="UP000326702">
    <property type="component" value="Chromosome"/>
</dbReference>
<name>A0A5P9QBV2_9MICO</name>
<dbReference type="PANTHER" id="PTHR37299">
    <property type="entry name" value="TRANSCRIPTIONAL REGULATOR-RELATED"/>
    <property type="match status" value="1"/>
</dbReference>
<dbReference type="InterPro" id="IPR046947">
    <property type="entry name" value="LytR-like"/>
</dbReference>
<dbReference type="GO" id="GO:0008984">
    <property type="term" value="F:protein-glutamate methylesterase activity"/>
    <property type="evidence" value="ECO:0007669"/>
    <property type="project" value="UniProtKB-EC"/>
</dbReference>
<keyword evidence="6" id="KW-1185">Reference proteome</keyword>
<gene>
    <name evidence="5" type="primary">cheB</name>
    <name evidence="5" type="ORF">KDY119_02453</name>
</gene>
<dbReference type="SUPFAM" id="SSF52172">
    <property type="entry name" value="CheY-like"/>
    <property type="match status" value="1"/>
</dbReference>
<evidence type="ECO:0000259" key="3">
    <source>
        <dbReference type="PROSITE" id="PS50110"/>
    </source>
</evidence>
<feature type="region of interest" description="Disordered" evidence="2">
    <location>
        <begin position="123"/>
        <end position="145"/>
    </location>
</feature>
<dbReference type="EC" id="3.1.1.61" evidence="5"/>
<dbReference type="EC" id="3.5.1.44" evidence="5"/>
<dbReference type="InterPro" id="IPR011006">
    <property type="entry name" value="CheY-like_superfamily"/>
</dbReference>
<dbReference type="KEGG" id="lxl:KDY119_02453"/>
<dbReference type="SMART" id="SM00850">
    <property type="entry name" value="LytTR"/>
    <property type="match status" value="1"/>
</dbReference>
<accession>A0A5P9QBV2</accession>
<evidence type="ECO:0000256" key="1">
    <source>
        <dbReference type="PROSITE-ProRule" id="PRU00169"/>
    </source>
</evidence>
<evidence type="ECO:0000313" key="5">
    <source>
        <dbReference type="EMBL" id="QFU98928.1"/>
    </source>
</evidence>
<dbReference type="AlphaFoldDB" id="A0A5P9QBV2"/>
<proteinExistence type="predicted"/>
<dbReference type="EMBL" id="CP045529">
    <property type="protein sequence ID" value="QFU98928.1"/>
    <property type="molecule type" value="Genomic_DNA"/>
</dbReference>
<keyword evidence="1" id="KW-0597">Phosphoprotein</keyword>
<dbReference type="InterPro" id="IPR007492">
    <property type="entry name" value="LytTR_DNA-bd_dom"/>
</dbReference>
<dbReference type="Gene3D" id="3.40.50.2300">
    <property type="match status" value="1"/>
</dbReference>
<feature type="modified residue" description="4-aspartylphosphate" evidence="1">
    <location>
        <position position="57"/>
    </location>
</feature>
<dbReference type="Pfam" id="PF04397">
    <property type="entry name" value="LytTR"/>
    <property type="match status" value="1"/>
</dbReference>
<dbReference type="GO" id="GO:0003677">
    <property type="term" value="F:DNA binding"/>
    <property type="evidence" value="ECO:0007669"/>
    <property type="project" value="InterPro"/>
</dbReference>
<dbReference type="InterPro" id="IPR001789">
    <property type="entry name" value="Sig_transdc_resp-reg_receiver"/>
</dbReference>
<keyword evidence="5" id="KW-0378">Hydrolase</keyword>
<dbReference type="PROSITE" id="PS50110">
    <property type="entry name" value="RESPONSE_REGULATORY"/>
    <property type="match status" value="1"/>
</dbReference>
<dbReference type="Pfam" id="PF00072">
    <property type="entry name" value="Response_reg"/>
    <property type="match status" value="1"/>
</dbReference>
<evidence type="ECO:0000313" key="6">
    <source>
        <dbReference type="Proteomes" id="UP000326702"/>
    </source>
</evidence>
<dbReference type="Gene3D" id="2.40.50.1020">
    <property type="entry name" value="LytTr DNA-binding domain"/>
    <property type="match status" value="1"/>
</dbReference>
<evidence type="ECO:0000259" key="4">
    <source>
        <dbReference type="PROSITE" id="PS50930"/>
    </source>
</evidence>
<evidence type="ECO:0000256" key="2">
    <source>
        <dbReference type="SAM" id="MobiDB-lite"/>
    </source>
</evidence>
<dbReference type="PANTHER" id="PTHR37299:SF1">
    <property type="entry name" value="STAGE 0 SPORULATION PROTEIN A HOMOLOG"/>
    <property type="match status" value="1"/>
</dbReference>
<organism evidence="5 6">
    <name type="scientific">Luteimicrobium xylanilyticum</name>
    <dbReference type="NCBI Taxonomy" id="1133546"/>
    <lineage>
        <taxon>Bacteria</taxon>
        <taxon>Bacillati</taxon>
        <taxon>Actinomycetota</taxon>
        <taxon>Actinomycetes</taxon>
        <taxon>Micrococcales</taxon>
        <taxon>Luteimicrobium</taxon>
    </lineage>
</organism>
<feature type="domain" description="Response regulatory" evidence="3">
    <location>
        <begin position="6"/>
        <end position="120"/>
    </location>
</feature>
<feature type="domain" description="HTH LytTR-type" evidence="4">
    <location>
        <begin position="148"/>
        <end position="250"/>
    </location>
</feature>
<feature type="compositionally biased region" description="Pro residues" evidence="2">
    <location>
        <begin position="129"/>
        <end position="143"/>
    </location>
</feature>
<dbReference type="GO" id="GO:0000156">
    <property type="term" value="F:phosphorelay response regulator activity"/>
    <property type="evidence" value="ECO:0007669"/>
    <property type="project" value="InterPro"/>
</dbReference>
<sequence>MTAPLRVLVVDDEAPARDELAYLLSRDPRVGPVLAAGSVPDALRVLRDADVDAVFLDVAMPGFDGLDLAATLARFRDPPAVTFVTAHAEHAVTAFDLSAVDYLLKPVRESRLGEAIRRIQAERSAALSSPPPRAESAPDPPAPLDDAIAVELGGVTRLVARSQVRYVEAHGDYSRLHTGDGSHLVRMTVTGLEERWGPAGFVRVHRSVLVSLAHVEEVRESAGRVSVVVGGRELPVSRRHTPALREALRRTRRPTA</sequence>
<dbReference type="PROSITE" id="PS50930">
    <property type="entry name" value="HTH_LYTTR"/>
    <property type="match status" value="1"/>
</dbReference>
<dbReference type="SMART" id="SM00448">
    <property type="entry name" value="REC"/>
    <property type="match status" value="1"/>
</dbReference>
<dbReference type="OrthoDB" id="236568at2"/>
<dbReference type="RefSeq" id="WP_153022366.1">
    <property type="nucleotide sequence ID" value="NZ_BAABIH010000004.1"/>
</dbReference>
<reference evidence="5 6" key="1">
    <citation type="submission" date="2019-10" db="EMBL/GenBank/DDBJ databases">
        <title>Genome sequence of Luteimicrobium xylanilyticum HY-24.</title>
        <authorList>
            <person name="Kim D.Y."/>
            <person name="Park H.-Y."/>
        </authorList>
    </citation>
    <scope>NUCLEOTIDE SEQUENCE [LARGE SCALE GENOMIC DNA]</scope>
    <source>
        <strain evidence="5 6">HY-24</strain>
    </source>
</reference>
<protein>
    <submittedName>
        <fullName evidence="5">Protein-glutamate methylesterase</fullName>
        <ecNumber evidence="5">3.1.1.61</ecNumber>
        <ecNumber evidence="5">3.5.1.44</ecNumber>
    </submittedName>
</protein>
<dbReference type="GO" id="GO:0050568">
    <property type="term" value="F:protein-glutamine glutaminase activity"/>
    <property type="evidence" value="ECO:0007669"/>
    <property type="project" value="UniProtKB-EC"/>
</dbReference>